<keyword evidence="5" id="KW-1185">Reference proteome</keyword>
<evidence type="ECO:0000259" key="3">
    <source>
        <dbReference type="PROSITE" id="PS52052"/>
    </source>
</evidence>
<dbReference type="GO" id="GO:0003682">
    <property type="term" value="F:chromatin binding"/>
    <property type="evidence" value="ECO:0007669"/>
    <property type="project" value="TreeGrafter"/>
</dbReference>
<proteinExistence type="predicted"/>
<dbReference type="SMART" id="SM01300">
    <property type="entry name" value="PEHE"/>
    <property type="match status" value="1"/>
</dbReference>
<organism evidence="4 5">
    <name type="scientific">Trachymyrmex cornetzi</name>
    <dbReference type="NCBI Taxonomy" id="471704"/>
    <lineage>
        <taxon>Eukaryota</taxon>
        <taxon>Metazoa</taxon>
        <taxon>Ecdysozoa</taxon>
        <taxon>Arthropoda</taxon>
        <taxon>Hexapoda</taxon>
        <taxon>Insecta</taxon>
        <taxon>Pterygota</taxon>
        <taxon>Neoptera</taxon>
        <taxon>Endopterygota</taxon>
        <taxon>Hymenoptera</taxon>
        <taxon>Apocrita</taxon>
        <taxon>Aculeata</taxon>
        <taxon>Formicoidea</taxon>
        <taxon>Formicidae</taxon>
        <taxon>Myrmicinae</taxon>
        <taxon>Trachymyrmex</taxon>
    </lineage>
</organism>
<dbReference type="EMBL" id="KQ980989">
    <property type="protein sequence ID" value="KYN10599.1"/>
    <property type="molecule type" value="Genomic_DNA"/>
</dbReference>
<evidence type="ECO:0000313" key="5">
    <source>
        <dbReference type="Proteomes" id="UP000078492"/>
    </source>
</evidence>
<evidence type="ECO:0000313" key="4">
    <source>
        <dbReference type="EMBL" id="KYN10599.1"/>
    </source>
</evidence>
<dbReference type="PANTHER" id="PTHR21656">
    <property type="entry name" value="MALE-SPECIFIC LETHAL-1 PROTEIN"/>
    <property type="match status" value="1"/>
</dbReference>
<dbReference type="Gene3D" id="1.20.5.170">
    <property type="match status" value="1"/>
</dbReference>
<dbReference type="PANTHER" id="PTHR21656:SF2">
    <property type="entry name" value="MALE-SPECIFIC LETHAL 1 HOMOLOG"/>
    <property type="match status" value="1"/>
</dbReference>
<dbReference type="Gene3D" id="6.10.250.2000">
    <property type="match status" value="1"/>
</dbReference>
<feature type="coiled-coil region" evidence="1">
    <location>
        <begin position="475"/>
        <end position="516"/>
    </location>
</feature>
<evidence type="ECO:0000256" key="2">
    <source>
        <dbReference type="SAM" id="MobiDB-lite"/>
    </source>
</evidence>
<feature type="region of interest" description="Disordered" evidence="2">
    <location>
        <begin position="248"/>
        <end position="288"/>
    </location>
</feature>
<reference evidence="4 5" key="1">
    <citation type="submission" date="2015-09" db="EMBL/GenBank/DDBJ databases">
        <title>Trachymyrmex cornetzi WGS genome.</title>
        <authorList>
            <person name="Nygaard S."/>
            <person name="Hu H."/>
            <person name="Boomsma J."/>
            <person name="Zhang G."/>
        </authorList>
    </citation>
    <scope>NUCLEOTIDE SEQUENCE [LARGE SCALE GENOMIC DNA]</scope>
    <source>
        <strain evidence="4">Tcor2-1</strain>
        <tissue evidence="4">Whole body</tissue>
    </source>
</reference>
<dbReference type="OrthoDB" id="6022555at2759"/>
<dbReference type="PROSITE" id="PS52052">
    <property type="entry name" value="PEHE"/>
    <property type="match status" value="1"/>
</dbReference>
<feature type="compositionally biased region" description="Acidic residues" evidence="2">
    <location>
        <begin position="254"/>
        <end position="280"/>
    </location>
</feature>
<feature type="compositionally biased region" description="Basic and acidic residues" evidence="2">
    <location>
        <begin position="582"/>
        <end position="608"/>
    </location>
</feature>
<dbReference type="AlphaFoldDB" id="A0A195DDV2"/>
<dbReference type="KEGG" id="tcz:108768971"/>
<feature type="compositionally biased region" description="Polar residues" evidence="2">
    <location>
        <begin position="629"/>
        <end position="649"/>
    </location>
</feature>
<dbReference type="STRING" id="471704.A0A195DDV2"/>
<dbReference type="InterPro" id="IPR026711">
    <property type="entry name" value="Msl-1"/>
</dbReference>
<sequence>MSNQSNVSSLGSLGSLSERLVVNAVNAVNGERSRSRSSVNAAGAATGAVSGNGGCRGARGVGKGSCVGGGSVFDSYSGAGSCVSHVSAGSNKNNNNTTDIIGNGGVLVVTGGVIGGAADGLRNVTLSDAFRDTTPVNFCRETTVPRTCSGDCRCCTYAVDALLSSVTGSTTYLTNGGGDDVADDDDDDDDVDVATSINYREITLSSTGTRTTTTPLLLDAGSVDAKTIDRSGNSNSTNAAAVVIVDVAPSFHDVDDDDDEDIDDDDDDDDDDSDDDEEDEDRRRYHNRGKMVAAMNEHLSNATTTTTSSPPAVANAIRNTIAMSSSSSSSSSSSLSSSSSSVSSAMMTATTTNAGGNPSATMMTMSSVGSGANGNNNNAGGGGCTSARNQEFQEMDGDGKSTSGNTAAAGIHSFPCDFDHMYASMTDGAAPAAAAATAATALVGVSPLRGNEPRHNDLTEVKHLKELLLLHLDLIQQQSEQIVTKDKLLAALRQENETLKLRLERMERRVNLQKLRSECSENSTGSEHLGACSPTSVNSVNVPSTSELHRNVQCESTNSSNILHESFKIRLNTSGGITTVKQEPHDNQIKLEVKQEPNNEARFEWEEKKKRRSDPTPLSTGSKKKRGLSCSSTVSNDGVQDKILSQTLHETSRKSDRKSKSLVKKESFLTTEEHYYTAVGDPTYTLNMKQFSPVETSNSLEVPNWRVKVYTSCYTMEGTENLDDEIFNKRHLKLENDERRRKRWDVQRIREQRHIEKLKQRQERQNHQATCYNTNHTGPCPSSMDEEIVTSLWPDIEQIQSIQVDLHLPVTAFGAPIPSFTPCEFSLPWSNITRIKCRRPKRSTSRRKSTGRRKV</sequence>
<name>A0A195DDV2_9HYME</name>
<evidence type="ECO:0000256" key="1">
    <source>
        <dbReference type="SAM" id="Coils"/>
    </source>
</evidence>
<accession>A0A195DDV2</accession>
<dbReference type="GO" id="GO:0072487">
    <property type="term" value="C:MSL complex"/>
    <property type="evidence" value="ECO:0007669"/>
    <property type="project" value="InterPro"/>
</dbReference>
<dbReference type="Proteomes" id="UP000078492">
    <property type="component" value="Unassembled WGS sequence"/>
</dbReference>
<keyword evidence="1" id="KW-0175">Coiled coil</keyword>
<dbReference type="InterPro" id="IPR029332">
    <property type="entry name" value="PEHE_dom"/>
</dbReference>
<gene>
    <name evidence="4" type="ORF">ALC57_17204</name>
</gene>
<protein>
    <submittedName>
        <fullName evidence="4">Male-specific lethal 1-like 1</fullName>
    </submittedName>
</protein>
<feature type="region of interest" description="Disordered" evidence="2">
    <location>
        <begin position="578"/>
        <end position="663"/>
    </location>
</feature>
<feature type="domain" description="PEHE" evidence="3">
    <location>
        <begin position="699"/>
        <end position="829"/>
    </location>
</feature>
<dbReference type="Pfam" id="PF15275">
    <property type="entry name" value="PEHE"/>
    <property type="match status" value="1"/>
</dbReference>